<keyword evidence="4" id="KW-0804">Transcription</keyword>
<dbReference type="AlphaFoldDB" id="A0A0K6ISJ6"/>
<evidence type="ECO:0000256" key="1">
    <source>
        <dbReference type="ARBA" id="ARBA00009437"/>
    </source>
</evidence>
<protein>
    <submittedName>
        <fullName evidence="6">DNA-binding transcriptional regulator, LysR family</fullName>
    </submittedName>
</protein>
<evidence type="ECO:0000256" key="4">
    <source>
        <dbReference type="ARBA" id="ARBA00023163"/>
    </source>
</evidence>
<dbReference type="InterPro" id="IPR058163">
    <property type="entry name" value="LysR-type_TF_proteobact-type"/>
</dbReference>
<dbReference type="Pfam" id="PF00126">
    <property type="entry name" value="HTH_1"/>
    <property type="match status" value="1"/>
</dbReference>
<gene>
    <name evidence="6" type="ORF">Ga0061065_11680</name>
</gene>
<proteinExistence type="inferred from homology"/>
<organism evidence="6 7">
    <name type="scientific">Marinomonas fungiae</name>
    <dbReference type="NCBI Taxonomy" id="1137284"/>
    <lineage>
        <taxon>Bacteria</taxon>
        <taxon>Pseudomonadati</taxon>
        <taxon>Pseudomonadota</taxon>
        <taxon>Gammaproteobacteria</taxon>
        <taxon>Oceanospirillales</taxon>
        <taxon>Oceanospirillaceae</taxon>
        <taxon>Marinomonas</taxon>
    </lineage>
</organism>
<dbReference type="RefSeq" id="WP_055464523.1">
    <property type="nucleotide sequence ID" value="NZ_CYHG01000016.1"/>
</dbReference>
<dbReference type="Gene3D" id="1.10.10.10">
    <property type="entry name" value="Winged helix-like DNA-binding domain superfamily/Winged helix DNA-binding domain"/>
    <property type="match status" value="1"/>
</dbReference>
<dbReference type="OrthoDB" id="6787458at2"/>
<keyword evidence="2" id="KW-0805">Transcription regulation</keyword>
<dbReference type="GO" id="GO:0003700">
    <property type="term" value="F:DNA-binding transcription factor activity"/>
    <property type="evidence" value="ECO:0007669"/>
    <property type="project" value="InterPro"/>
</dbReference>
<name>A0A0K6ISJ6_9GAMM</name>
<dbReference type="PANTHER" id="PTHR30537">
    <property type="entry name" value="HTH-TYPE TRANSCRIPTIONAL REGULATOR"/>
    <property type="match status" value="1"/>
</dbReference>
<dbReference type="GO" id="GO:0043565">
    <property type="term" value="F:sequence-specific DNA binding"/>
    <property type="evidence" value="ECO:0007669"/>
    <property type="project" value="TreeGrafter"/>
</dbReference>
<reference evidence="7" key="1">
    <citation type="submission" date="2015-08" db="EMBL/GenBank/DDBJ databases">
        <authorList>
            <person name="Varghese N."/>
        </authorList>
    </citation>
    <scope>NUCLEOTIDE SEQUENCE [LARGE SCALE GENOMIC DNA]</scope>
    <source>
        <strain evidence="7">JCM 18476</strain>
    </source>
</reference>
<feature type="domain" description="HTH lysR-type" evidence="5">
    <location>
        <begin position="3"/>
        <end position="60"/>
    </location>
</feature>
<sequence length="286" mass="32765">MSLPYTALHTFHLAVRYGSLKQTAEHLSLTESAVSHQIKRLEDKLGYTLFYKSGRQLKATPEGALLAKELEQPFDHIDQMLLDKKPHAHKPITLYCLPSLLQPWLLPKLISFKENHPNLELEIRYHASSPEYLDEHSLRLGSYEANTCPHYPVIPLFSGETLPVCSPIYLSQHSELNSINGLLHADLLHDHSSHSWEQWFTQQGMRLQQPASLIYEDFHLLKMATQAAQGVALCPEFLIQQDIQQGTLVTLSEHKGNLGRYYGIERNRYAHHNVCQLVDYLSQPEK</sequence>
<dbReference type="PRINTS" id="PR00039">
    <property type="entry name" value="HTHLYSR"/>
</dbReference>
<evidence type="ECO:0000256" key="2">
    <source>
        <dbReference type="ARBA" id="ARBA00023015"/>
    </source>
</evidence>
<dbReference type="EMBL" id="CYHG01000016">
    <property type="protein sequence ID" value="CUB06307.1"/>
    <property type="molecule type" value="Genomic_DNA"/>
</dbReference>
<evidence type="ECO:0000259" key="5">
    <source>
        <dbReference type="PROSITE" id="PS50931"/>
    </source>
</evidence>
<dbReference type="InterPro" id="IPR005119">
    <property type="entry name" value="LysR_subst-bd"/>
</dbReference>
<dbReference type="PROSITE" id="PS50931">
    <property type="entry name" value="HTH_LYSR"/>
    <property type="match status" value="1"/>
</dbReference>
<evidence type="ECO:0000313" key="7">
    <source>
        <dbReference type="Proteomes" id="UP000182769"/>
    </source>
</evidence>
<dbReference type="GO" id="GO:0006351">
    <property type="term" value="P:DNA-templated transcription"/>
    <property type="evidence" value="ECO:0007669"/>
    <property type="project" value="TreeGrafter"/>
</dbReference>
<accession>A0A0K6ISJ6</accession>
<dbReference type="PANTHER" id="PTHR30537:SF32">
    <property type="entry name" value="HTH-TYPE TRANSCRIPTIONAL REGULATOR DSDC"/>
    <property type="match status" value="1"/>
</dbReference>
<dbReference type="SUPFAM" id="SSF46785">
    <property type="entry name" value="Winged helix' DNA-binding domain"/>
    <property type="match status" value="1"/>
</dbReference>
<dbReference type="Proteomes" id="UP000182769">
    <property type="component" value="Unassembled WGS sequence"/>
</dbReference>
<dbReference type="InterPro" id="IPR036388">
    <property type="entry name" value="WH-like_DNA-bd_sf"/>
</dbReference>
<evidence type="ECO:0000256" key="3">
    <source>
        <dbReference type="ARBA" id="ARBA00023125"/>
    </source>
</evidence>
<keyword evidence="3 6" id="KW-0238">DNA-binding</keyword>
<dbReference type="STRING" id="1137284.GCA_001418205_03511"/>
<dbReference type="Gene3D" id="3.40.190.10">
    <property type="entry name" value="Periplasmic binding protein-like II"/>
    <property type="match status" value="2"/>
</dbReference>
<comment type="similarity">
    <text evidence="1">Belongs to the LysR transcriptional regulatory family.</text>
</comment>
<dbReference type="Pfam" id="PF03466">
    <property type="entry name" value="LysR_substrate"/>
    <property type="match status" value="1"/>
</dbReference>
<evidence type="ECO:0000313" key="6">
    <source>
        <dbReference type="EMBL" id="CUB06307.1"/>
    </source>
</evidence>
<keyword evidence="7" id="KW-1185">Reference proteome</keyword>
<dbReference type="SUPFAM" id="SSF53850">
    <property type="entry name" value="Periplasmic binding protein-like II"/>
    <property type="match status" value="1"/>
</dbReference>
<dbReference type="InterPro" id="IPR000847">
    <property type="entry name" value="LysR_HTH_N"/>
</dbReference>
<dbReference type="InterPro" id="IPR036390">
    <property type="entry name" value="WH_DNA-bd_sf"/>
</dbReference>